<dbReference type="SMART" id="SM00754">
    <property type="entry name" value="CHRD"/>
    <property type="match status" value="1"/>
</dbReference>
<dbReference type="Pfam" id="PF11937">
    <property type="entry name" value="DUF3455"/>
    <property type="match status" value="1"/>
</dbReference>
<organism evidence="4 5">
    <name type="scientific">Streptomyces ferrugineus</name>
    <dbReference type="NCBI Taxonomy" id="1413221"/>
    <lineage>
        <taxon>Bacteria</taxon>
        <taxon>Bacillati</taxon>
        <taxon>Actinomycetota</taxon>
        <taxon>Actinomycetes</taxon>
        <taxon>Kitasatosporales</taxon>
        <taxon>Streptomycetaceae</taxon>
        <taxon>Streptomyces</taxon>
    </lineage>
</organism>
<dbReference type="InterPro" id="IPR010895">
    <property type="entry name" value="CHRD"/>
</dbReference>
<feature type="region of interest" description="Disordered" evidence="1">
    <location>
        <begin position="146"/>
        <end position="165"/>
    </location>
</feature>
<dbReference type="EMBL" id="CP063373">
    <property type="protein sequence ID" value="QOV36335.1"/>
    <property type="molecule type" value="Genomic_DNA"/>
</dbReference>
<name>A0A7M2SKW5_9ACTN</name>
<protein>
    <submittedName>
        <fullName evidence="4">CHRD domain-containing protein</fullName>
    </submittedName>
</protein>
<dbReference type="PANTHER" id="PTHR35567">
    <property type="entry name" value="MALATE DEHYDROGENASE (AFU_ORTHOLOGUE AFUA_2G13800)"/>
    <property type="match status" value="1"/>
</dbReference>
<dbReference type="AlphaFoldDB" id="A0A7M2SKW5"/>
<dbReference type="InterPro" id="IPR021851">
    <property type="entry name" value="DUF3455"/>
</dbReference>
<dbReference type="Proteomes" id="UP000594205">
    <property type="component" value="Chromosome"/>
</dbReference>
<feature type="domain" description="CHRD" evidence="3">
    <location>
        <begin position="67"/>
        <end position="208"/>
    </location>
</feature>
<sequence>MGMKTTFSKRHKSLIVTAVAVAAAGGVAATVIPAFAAGGSRADHAGHAGGDTQGIVSQSATAEGGTGGTILAAGLRGANEVPVEGGPAVGDEDGAALQFVKVKGDKVSVAVTWRGTGKPTALHIHQGAKGTNGGIKVDFGGLLDKSKSKSKSKNKSKGNGHSLTGTVKVKDPALLNALKTEPNSFYANLHTAEFPGGAVRGQLHKVTVAGFDFRDALDNFQASVIKGKQIYECKPAEGGGYAFAQRDVSAVLGGRIAHSFVAPNSGTPQWIARDGSAVTGAVVSRTPNGDKNIPELDLKATQSGRHHGLLADTAEILRLNTVGGVAPSGSCTPGAIVGVPYQADYVFLNG</sequence>
<evidence type="ECO:0000313" key="4">
    <source>
        <dbReference type="EMBL" id="QOV36335.1"/>
    </source>
</evidence>
<keyword evidence="2" id="KW-0732">Signal</keyword>
<evidence type="ECO:0000259" key="3">
    <source>
        <dbReference type="PROSITE" id="PS50933"/>
    </source>
</evidence>
<evidence type="ECO:0000313" key="5">
    <source>
        <dbReference type="Proteomes" id="UP000594205"/>
    </source>
</evidence>
<feature type="signal peptide" evidence="2">
    <location>
        <begin position="1"/>
        <end position="36"/>
    </location>
</feature>
<keyword evidence="5" id="KW-1185">Reference proteome</keyword>
<reference evidence="4 5" key="1">
    <citation type="submission" date="2020-10" db="EMBL/GenBank/DDBJ databases">
        <title>Streptomyces ferrugineus complate genome analysis.</title>
        <authorList>
            <person name="Anwar N."/>
        </authorList>
    </citation>
    <scope>NUCLEOTIDE SEQUENCE [LARGE SCALE GENOMIC DNA]</scope>
    <source>
        <strain evidence="4 5">CCTCC AA2014009</strain>
    </source>
</reference>
<evidence type="ECO:0000256" key="2">
    <source>
        <dbReference type="SAM" id="SignalP"/>
    </source>
</evidence>
<dbReference type="KEGG" id="sfeu:IM697_41115"/>
<feature type="chain" id="PRO_5030889785" evidence="2">
    <location>
        <begin position="37"/>
        <end position="350"/>
    </location>
</feature>
<dbReference type="Pfam" id="PF07452">
    <property type="entry name" value="CHRD"/>
    <property type="match status" value="1"/>
</dbReference>
<proteinExistence type="predicted"/>
<evidence type="ECO:0000256" key="1">
    <source>
        <dbReference type="SAM" id="MobiDB-lite"/>
    </source>
</evidence>
<gene>
    <name evidence="4" type="ORF">IM697_41115</name>
</gene>
<feature type="compositionally biased region" description="Basic residues" evidence="1">
    <location>
        <begin position="148"/>
        <end position="158"/>
    </location>
</feature>
<dbReference type="PANTHER" id="PTHR35567:SF1">
    <property type="entry name" value="CONSERVED FUNGAL PROTEIN (AFU_ORTHOLOGUE AFUA_1G14230)"/>
    <property type="match status" value="1"/>
</dbReference>
<dbReference type="PROSITE" id="PS50933">
    <property type="entry name" value="CHRD"/>
    <property type="match status" value="1"/>
</dbReference>
<accession>A0A7M2SKW5</accession>